<evidence type="ECO:0000256" key="5">
    <source>
        <dbReference type="ARBA" id="ARBA00022989"/>
    </source>
</evidence>
<dbReference type="GO" id="GO:0005886">
    <property type="term" value="C:plasma membrane"/>
    <property type="evidence" value="ECO:0007669"/>
    <property type="project" value="UniProtKB-SubCell"/>
</dbReference>
<dbReference type="EC" id="2.3.1.275" evidence="10"/>
<evidence type="ECO:0000256" key="9">
    <source>
        <dbReference type="ARBA" id="ARBA00023264"/>
    </source>
</evidence>
<evidence type="ECO:0000256" key="3">
    <source>
        <dbReference type="ARBA" id="ARBA00022679"/>
    </source>
</evidence>
<dbReference type="SMART" id="SM01207">
    <property type="entry name" value="G3P_acyltransf"/>
    <property type="match status" value="1"/>
</dbReference>
<dbReference type="HAMAP" id="MF_01043">
    <property type="entry name" value="PlsY"/>
    <property type="match status" value="1"/>
</dbReference>
<keyword evidence="8 10" id="KW-0594">Phospholipid biosynthesis</keyword>
<evidence type="ECO:0000256" key="7">
    <source>
        <dbReference type="ARBA" id="ARBA00023136"/>
    </source>
</evidence>
<dbReference type="PANTHER" id="PTHR30309">
    <property type="entry name" value="INNER MEMBRANE PROTEIN YGIH"/>
    <property type="match status" value="1"/>
</dbReference>
<evidence type="ECO:0000313" key="12">
    <source>
        <dbReference type="Proteomes" id="UP000309138"/>
    </source>
</evidence>
<comment type="catalytic activity">
    <reaction evidence="10">
        <text>an acyl phosphate + sn-glycerol 3-phosphate = a 1-acyl-sn-glycero-3-phosphate + phosphate</text>
        <dbReference type="Rhea" id="RHEA:34075"/>
        <dbReference type="ChEBI" id="CHEBI:43474"/>
        <dbReference type="ChEBI" id="CHEBI:57597"/>
        <dbReference type="ChEBI" id="CHEBI:57970"/>
        <dbReference type="ChEBI" id="CHEBI:59918"/>
        <dbReference type="EC" id="2.3.1.275"/>
    </reaction>
</comment>
<evidence type="ECO:0000313" key="11">
    <source>
        <dbReference type="EMBL" id="TKD53362.1"/>
    </source>
</evidence>
<protein>
    <recommendedName>
        <fullName evidence="10">Glycerol-3-phosphate acyltransferase</fullName>
    </recommendedName>
    <alternativeName>
        <fullName evidence="10">Acyl-PO4 G3P acyltransferase</fullName>
    </alternativeName>
    <alternativeName>
        <fullName evidence="10">Acyl-phosphate--glycerol-3-phosphate acyltransferase</fullName>
    </alternativeName>
    <alternativeName>
        <fullName evidence="10">G3P acyltransferase</fullName>
        <shortName evidence="10">GPAT</shortName>
        <ecNumber evidence="10">2.3.1.275</ecNumber>
    </alternativeName>
    <alternativeName>
        <fullName evidence="10">Lysophosphatidic acid synthase</fullName>
        <shortName evidence="10">LPA synthase</shortName>
    </alternativeName>
</protein>
<organism evidence="11 12">
    <name type="scientific">Sphingomonas baiyangensis</name>
    <dbReference type="NCBI Taxonomy" id="2572576"/>
    <lineage>
        <taxon>Bacteria</taxon>
        <taxon>Pseudomonadati</taxon>
        <taxon>Pseudomonadota</taxon>
        <taxon>Alphaproteobacteria</taxon>
        <taxon>Sphingomonadales</taxon>
        <taxon>Sphingomonadaceae</taxon>
        <taxon>Sphingomonas</taxon>
    </lineage>
</organism>
<gene>
    <name evidence="10 11" type="primary">plsY</name>
    <name evidence="11" type="ORF">FBR43_01410</name>
</gene>
<dbReference type="GO" id="GO:0008654">
    <property type="term" value="P:phospholipid biosynthetic process"/>
    <property type="evidence" value="ECO:0007669"/>
    <property type="project" value="UniProtKB-UniRule"/>
</dbReference>
<dbReference type="NCBIfam" id="TIGR00023">
    <property type="entry name" value="glycerol-3-phosphate 1-O-acyltransferase PlsY"/>
    <property type="match status" value="1"/>
</dbReference>
<keyword evidence="4 10" id="KW-0812">Transmembrane</keyword>
<keyword evidence="12" id="KW-1185">Reference proteome</keyword>
<dbReference type="AlphaFoldDB" id="A0A4U1L8P7"/>
<keyword evidence="2 10" id="KW-0444">Lipid biosynthesis</keyword>
<evidence type="ECO:0000256" key="10">
    <source>
        <dbReference type="HAMAP-Rule" id="MF_01043"/>
    </source>
</evidence>
<proteinExistence type="inferred from homology"/>
<feature type="transmembrane region" description="Helical" evidence="10">
    <location>
        <begin position="149"/>
        <end position="172"/>
    </location>
</feature>
<keyword evidence="1 10" id="KW-1003">Cell membrane</keyword>
<dbReference type="Pfam" id="PF02660">
    <property type="entry name" value="G3P_acyltransf"/>
    <property type="match status" value="1"/>
</dbReference>
<keyword evidence="11" id="KW-0012">Acyltransferase</keyword>
<comment type="function">
    <text evidence="10">Catalyzes the transfer of an acyl group from acyl-phosphate (acyl-PO(4)) to glycerol-3-phosphate (G3P) to form lysophosphatidic acid (LPA). This enzyme utilizes acyl-phosphate as fatty acyl donor, but not acyl-CoA or acyl-ACP.</text>
</comment>
<keyword evidence="9 10" id="KW-1208">Phospholipid metabolism</keyword>
<feature type="transmembrane region" description="Helical" evidence="10">
    <location>
        <begin position="66"/>
        <end position="92"/>
    </location>
</feature>
<feature type="transmembrane region" description="Helical" evidence="10">
    <location>
        <begin position="104"/>
        <end position="129"/>
    </location>
</feature>
<keyword evidence="3 10" id="KW-0808">Transferase</keyword>
<dbReference type="Proteomes" id="UP000309138">
    <property type="component" value="Unassembled WGS sequence"/>
</dbReference>
<comment type="caution">
    <text evidence="10">Lacks conserved residue(s) required for the propagation of feature annotation.</text>
</comment>
<dbReference type="UniPathway" id="UPA00085"/>
<reference evidence="11 12" key="1">
    <citation type="submission" date="2019-04" db="EMBL/GenBank/DDBJ databases">
        <authorList>
            <person name="Yang Y."/>
            <person name="Wei D."/>
        </authorList>
    </citation>
    <scope>NUCLEOTIDE SEQUENCE [LARGE SCALE GENOMIC DNA]</scope>
    <source>
        <strain evidence="11 12">L-1-4w-11</strain>
    </source>
</reference>
<dbReference type="InterPro" id="IPR003811">
    <property type="entry name" value="G3P_acylTferase_PlsY"/>
</dbReference>
<evidence type="ECO:0000256" key="8">
    <source>
        <dbReference type="ARBA" id="ARBA00023209"/>
    </source>
</evidence>
<comment type="pathway">
    <text evidence="10">Lipid metabolism; phospholipid metabolism.</text>
</comment>
<keyword evidence="7 10" id="KW-0472">Membrane</keyword>
<comment type="similarity">
    <text evidence="10">Belongs to the PlsY family.</text>
</comment>
<evidence type="ECO:0000256" key="6">
    <source>
        <dbReference type="ARBA" id="ARBA00023098"/>
    </source>
</evidence>
<evidence type="ECO:0000256" key="2">
    <source>
        <dbReference type="ARBA" id="ARBA00022516"/>
    </source>
</evidence>
<evidence type="ECO:0000256" key="4">
    <source>
        <dbReference type="ARBA" id="ARBA00022692"/>
    </source>
</evidence>
<comment type="caution">
    <text evidence="11">The sequence shown here is derived from an EMBL/GenBank/DDBJ whole genome shotgun (WGS) entry which is preliminary data.</text>
</comment>
<keyword evidence="5 10" id="KW-1133">Transmembrane helix</keyword>
<name>A0A4U1L8P7_9SPHN</name>
<dbReference type="PANTHER" id="PTHR30309:SF0">
    <property type="entry name" value="GLYCEROL-3-PHOSPHATE ACYLTRANSFERASE-RELATED"/>
    <property type="match status" value="1"/>
</dbReference>
<evidence type="ECO:0000256" key="1">
    <source>
        <dbReference type="ARBA" id="ARBA00022475"/>
    </source>
</evidence>
<dbReference type="OrthoDB" id="9777124at2"/>
<keyword evidence="6 10" id="KW-0443">Lipid metabolism</keyword>
<sequence length="196" mass="20025">MAPTLALLLGYVLGSIPFGLLLTRAAGAGDLRAIGSGNIGATNVLRTGRKGLAAATLLLDMAKGAAAVWIVEAIWPGMAPLAAAAAFLGHCYPIWLRFRGGKGVATLLGVLIALAWPVALVFAGVWLGAIALTRISSVGGMLAAVSAPLTAAATGRFDLVLLLLALALIVLWKHRTNLTRLLDGTEPRVGGGSRSE</sequence>
<accession>A0A4U1L8P7</accession>
<dbReference type="EMBL" id="SWKR01000001">
    <property type="protein sequence ID" value="TKD53362.1"/>
    <property type="molecule type" value="Genomic_DNA"/>
</dbReference>
<dbReference type="GO" id="GO:0043772">
    <property type="term" value="F:acyl-phosphate glycerol-3-phosphate acyltransferase activity"/>
    <property type="evidence" value="ECO:0007669"/>
    <property type="project" value="UniProtKB-UniRule"/>
</dbReference>
<comment type="subunit">
    <text evidence="10">Probably interacts with PlsX.</text>
</comment>
<comment type="subcellular location">
    <subcellularLocation>
        <location evidence="10">Cell membrane</location>
        <topology evidence="10">Multi-pass membrane protein</topology>
    </subcellularLocation>
</comment>